<proteinExistence type="predicted"/>
<organism evidence="2 3">
    <name type="scientific">Caerostris extrusa</name>
    <name type="common">Bark spider</name>
    <name type="synonym">Caerostris bankana</name>
    <dbReference type="NCBI Taxonomy" id="172846"/>
    <lineage>
        <taxon>Eukaryota</taxon>
        <taxon>Metazoa</taxon>
        <taxon>Ecdysozoa</taxon>
        <taxon>Arthropoda</taxon>
        <taxon>Chelicerata</taxon>
        <taxon>Arachnida</taxon>
        <taxon>Araneae</taxon>
        <taxon>Araneomorphae</taxon>
        <taxon>Entelegynae</taxon>
        <taxon>Araneoidea</taxon>
        <taxon>Araneidae</taxon>
        <taxon>Caerostris</taxon>
    </lineage>
</organism>
<feature type="region of interest" description="Disordered" evidence="1">
    <location>
        <begin position="15"/>
        <end position="39"/>
    </location>
</feature>
<reference evidence="2 3" key="1">
    <citation type="submission" date="2021-06" db="EMBL/GenBank/DDBJ databases">
        <title>Caerostris extrusa draft genome.</title>
        <authorList>
            <person name="Kono N."/>
            <person name="Arakawa K."/>
        </authorList>
    </citation>
    <scope>NUCLEOTIDE SEQUENCE [LARGE SCALE GENOMIC DNA]</scope>
</reference>
<dbReference type="AlphaFoldDB" id="A0AAV4PX98"/>
<dbReference type="EMBL" id="BPLR01005223">
    <property type="protein sequence ID" value="GIY00762.1"/>
    <property type="molecule type" value="Genomic_DNA"/>
</dbReference>
<sequence>MSLIDFDRVTNAMEVSSEGNEPAEVHLDLTSPPNADANVSTAVTPEDLTLRNPIYQGEIRLEVVVSEIPSIGCRMARLTDWEEFRSYRCWQKLLG</sequence>
<comment type="caution">
    <text evidence="2">The sequence shown here is derived from an EMBL/GenBank/DDBJ whole genome shotgun (WGS) entry which is preliminary data.</text>
</comment>
<evidence type="ECO:0000313" key="2">
    <source>
        <dbReference type="EMBL" id="GIY00762.1"/>
    </source>
</evidence>
<accession>A0AAV4PX98</accession>
<keyword evidence="3" id="KW-1185">Reference proteome</keyword>
<dbReference type="Proteomes" id="UP001054945">
    <property type="component" value="Unassembled WGS sequence"/>
</dbReference>
<protein>
    <submittedName>
        <fullName evidence="2">Uncharacterized protein</fullName>
    </submittedName>
</protein>
<evidence type="ECO:0000256" key="1">
    <source>
        <dbReference type="SAM" id="MobiDB-lite"/>
    </source>
</evidence>
<evidence type="ECO:0000313" key="3">
    <source>
        <dbReference type="Proteomes" id="UP001054945"/>
    </source>
</evidence>
<gene>
    <name evidence="2" type="ORF">CEXT_557901</name>
</gene>
<name>A0AAV4PX98_CAEEX</name>